<accession>A0AAN6YJZ8</accession>
<evidence type="ECO:0000313" key="2">
    <source>
        <dbReference type="EMBL" id="KAK4219466.1"/>
    </source>
</evidence>
<name>A0AAN6YJZ8_9PEZI</name>
<comment type="caution">
    <text evidence="2">The sequence shown here is derived from an EMBL/GenBank/DDBJ whole genome shotgun (WGS) entry which is preliminary data.</text>
</comment>
<protein>
    <submittedName>
        <fullName evidence="2">Uncharacterized protein</fullName>
    </submittedName>
</protein>
<evidence type="ECO:0000313" key="3">
    <source>
        <dbReference type="Proteomes" id="UP001301769"/>
    </source>
</evidence>
<dbReference type="EMBL" id="MU858048">
    <property type="protein sequence ID" value="KAK4219466.1"/>
    <property type="molecule type" value="Genomic_DNA"/>
</dbReference>
<gene>
    <name evidence="2" type="ORF">QBC37DRAFT_136368</name>
</gene>
<organism evidence="2 3">
    <name type="scientific">Rhypophila decipiens</name>
    <dbReference type="NCBI Taxonomy" id="261697"/>
    <lineage>
        <taxon>Eukaryota</taxon>
        <taxon>Fungi</taxon>
        <taxon>Dikarya</taxon>
        <taxon>Ascomycota</taxon>
        <taxon>Pezizomycotina</taxon>
        <taxon>Sordariomycetes</taxon>
        <taxon>Sordariomycetidae</taxon>
        <taxon>Sordariales</taxon>
        <taxon>Naviculisporaceae</taxon>
        <taxon>Rhypophila</taxon>
    </lineage>
</organism>
<reference evidence="2" key="1">
    <citation type="journal article" date="2023" name="Mol. Phylogenet. Evol.">
        <title>Genome-scale phylogeny and comparative genomics of the fungal order Sordariales.</title>
        <authorList>
            <person name="Hensen N."/>
            <person name="Bonometti L."/>
            <person name="Westerberg I."/>
            <person name="Brannstrom I.O."/>
            <person name="Guillou S."/>
            <person name="Cros-Aarteil S."/>
            <person name="Calhoun S."/>
            <person name="Haridas S."/>
            <person name="Kuo A."/>
            <person name="Mondo S."/>
            <person name="Pangilinan J."/>
            <person name="Riley R."/>
            <person name="LaButti K."/>
            <person name="Andreopoulos B."/>
            <person name="Lipzen A."/>
            <person name="Chen C."/>
            <person name="Yan M."/>
            <person name="Daum C."/>
            <person name="Ng V."/>
            <person name="Clum A."/>
            <person name="Steindorff A."/>
            <person name="Ohm R.A."/>
            <person name="Martin F."/>
            <person name="Silar P."/>
            <person name="Natvig D.O."/>
            <person name="Lalanne C."/>
            <person name="Gautier V."/>
            <person name="Ament-Velasquez S.L."/>
            <person name="Kruys A."/>
            <person name="Hutchinson M.I."/>
            <person name="Powell A.J."/>
            <person name="Barry K."/>
            <person name="Miller A.N."/>
            <person name="Grigoriev I.V."/>
            <person name="Debuchy R."/>
            <person name="Gladieux P."/>
            <person name="Hiltunen Thoren M."/>
            <person name="Johannesson H."/>
        </authorList>
    </citation>
    <scope>NUCLEOTIDE SEQUENCE</scope>
    <source>
        <strain evidence="2">PSN293</strain>
    </source>
</reference>
<sequence>METGDTSHHPRQPQSPRWESTDPLLSQKWETFVQLETSASEQTARYLVIPSGQLSARLHIRLYRRPPSSDISTVASAVTRQIQHDIRDFVVTTPADPQCPDIPRRYLDDTEDGDTDWLETILGQQADASIAENPHSVSQSRISAPKVNRRNGFQKKVWEASRLSNYEGSKRVLVKAREVLSARPWPTDSPQEQVRGPITAGGERLRTCPPSCWRIRG</sequence>
<dbReference type="AlphaFoldDB" id="A0AAN6YJZ8"/>
<evidence type="ECO:0000256" key="1">
    <source>
        <dbReference type="SAM" id="MobiDB-lite"/>
    </source>
</evidence>
<proteinExistence type="predicted"/>
<reference evidence="2" key="2">
    <citation type="submission" date="2023-05" db="EMBL/GenBank/DDBJ databases">
        <authorList>
            <consortium name="Lawrence Berkeley National Laboratory"/>
            <person name="Steindorff A."/>
            <person name="Hensen N."/>
            <person name="Bonometti L."/>
            <person name="Westerberg I."/>
            <person name="Brannstrom I.O."/>
            <person name="Guillou S."/>
            <person name="Cros-Aarteil S."/>
            <person name="Calhoun S."/>
            <person name="Haridas S."/>
            <person name="Kuo A."/>
            <person name="Mondo S."/>
            <person name="Pangilinan J."/>
            <person name="Riley R."/>
            <person name="Labutti K."/>
            <person name="Andreopoulos B."/>
            <person name="Lipzen A."/>
            <person name="Chen C."/>
            <person name="Yanf M."/>
            <person name="Daum C."/>
            <person name="Ng V."/>
            <person name="Clum A."/>
            <person name="Ohm R."/>
            <person name="Martin F."/>
            <person name="Silar P."/>
            <person name="Natvig D."/>
            <person name="Lalanne C."/>
            <person name="Gautier V."/>
            <person name="Ament-Velasquez S.L."/>
            <person name="Kruys A."/>
            <person name="Hutchinson M.I."/>
            <person name="Powell A.J."/>
            <person name="Barry K."/>
            <person name="Miller A.N."/>
            <person name="Grigoriev I.V."/>
            <person name="Debuchy R."/>
            <person name="Gladieux P."/>
            <person name="Thoren M.H."/>
            <person name="Johannesson H."/>
        </authorList>
    </citation>
    <scope>NUCLEOTIDE SEQUENCE</scope>
    <source>
        <strain evidence="2">PSN293</strain>
    </source>
</reference>
<keyword evidence="3" id="KW-1185">Reference proteome</keyword>
<dbReference type="Proteomes" id="UP001301769">
    <property type="component" value="Unassembled WGS sequence"/>
</dbReference>
<feature type="region of interest" description="Disordered" evidence="1">
    <location>
        <begin position="1"/>
        <end position="23"/>
    </location>
</feature>